<dbReference type="PANTHER" id="PTHR43685:SF11">
    <property type="entry name" value="GLYCOSYLTRANSFERASE TAGX-RELATED"/>
    <property type="match status" value="1"/>
</dbReference>
<proteinExistence type="predicted"/>
<dbReference type="PANTHER" id="PTHR43685">
    <property type="entry name" value="GLYCOSYLTRANSFERASE"/>
    <property type="match status" value="1"/>
</dbReference>
<evidence type="ECO:0000259" key="1">
    <source>
        <dbReference type="Pfam" id="PF00535"/>
    </source>
</evidence>
<comment type="caution">
    <text evidence="2">The sequence shown here is derived from an EMBL/GenBank/DDBJ whole genome shotgun (WGS) entry which is preliminary data.</text>
</comment>
<organism evidence="2">
    <name type="scientific">Campylobacter upsaliensis</name>
    <dbReference type="NCBI Taxonomy" id="28080"/>
    <lineage>
        <taxon>Bacteria</taxon>
        <taxon>Pseudomonadati</taxon>
        <taxon>Campylobacterota</taxon>
        <taxon>Epsilonproteobacteria</taxon>
        <taxon>Campylobacterales</taxon>
        <taxon>Campylobacteraceae</taxon>
        <taxon>Campylobacter</taxon>
    </lineage>
</organism>
<gene>
    <name evidence="2" type="ORF">YZ54_05910</name>
</gene>
<dbReference type="InterPro" id="IPR050834">
    <property type="entry name" value="Glycosyltransf_2"/>
</dbReference>
<dbReference type="InterPro" id="IPR029044">
    <property type="entry name" value="Nucleotide-diphossugar_trans"/>
</dbReference>
<name>A0A5L4FRH7_CAMUP</name>
<accession>A0A5L4FRH7</accession>
<dbReference type="Pfam" id="PF00535">
    <property type="entry name" value="Glycos_transf_2"/>
    <property type="match status" value="1"/>
</dbReference>
<dbReference type="RefSeq" id="WP_214145288.1">
    <property type="nucleotide sequence ID" value="NZ_JAHCYW010000020.1"/>
</dbReference>
<sequence length="286" mass="34232">MTIFSIIIPLYNCENLIDRALKSCQNQDFEKYEVIIIDDKSEDEGAKIALEFAKKDQRFKLFQNASHLGTFASRNEGIIRANSPFLMFLDADDFLCEGALKRAFESLSFKADLVLFDAFVHRVKTKFFYRFKQDEILTQKDFFQFLGEQRHFCWSLWAKIFRKDLALKCFEFVDKKACLCYGEDVLFCYIYFMFCESIAIFKHSIYRYEFNAFGRYESKEEMILRQNYEDKKKSLKFIKSIAKNFPPNSLNEKLFMHLEKETLDLKKRYLKLIKKEKIELVKKEEK</sequence>
<dbReference type="AlphaFoldDB" id="A0A5L4FRH7"/>
<dbReference type="CDD" id="cd00761">
    <property type="entry name" value="Glyco_tranf_GTA_type"/>
    <property type="match status" value="1"/>
</dbReference>
<dbReference type="InterPro" id="IPR001173">
    <property type="entry name" value="Glyco_trans_2-like"/>
</dbReference>
<evidence type="ECO:0000313" key="2">
    <source>
        <dbReference type="EMBL" id="EAJ7105024.1"/>
    </source>
</evidence>
<dbReference type="EMBL" id="AACABH010000024">
    <property type="protein sequence ID" value="EAJ7105024.1"/>
    <property type="molecule type" value="Genomic_DNA"/>
</dbReference>
<dbReference type="GO" id="GO:0016740">
    <property type="term" value="F:transferase activity"/>
    <property type="evidence" value="ECO:0007669"/>
    <property type="project" value="UniProtKB-KW"/>
</dbReference>
<dbReference type="SUPFAM" id="SSF53448">
    <property type="entry name" value="Nucleotide-diphospho-sugar transferases"/>
    <property type="match status" value="1"/>
</dbReference>
<dbReference type="Gene3D" id="3.90.550.10">
    <property type="entry name" value="Spore Coat Polysaccharide Biosynthesis Protein SpsA, Chain A"/>
    <property type="match status" value="1"/>
</dbReference>
<protein>
    <submittedName>
        <fullName evidence="2">Glycosyltransferase family 2 protein</fullName>
    </submittedName>
</protein>
<reference evidence="2" key="1">
    <citation type="submission" date="2018-05" db="EMBL/GenBank/DDBJ databases">
        <authorList>
            <consortium name="PulseNet: The National Subtyping Network for Foodborne Disease Surveillance"/>
            <person name="Tarr C.L."/>
            <person name="Trees E."/>
            <person name="Katz L.S."/>
            <person name="Carleton-Romer H.A."/>
            <person name="Stroika S."/>
            <person name="Kucerova Z."/>
            <person name="Roache K.F."/>
            <person name="Sabol A.L."/>
            <person name="Besser J."/>
            <person name="Gerner-Smidt P."/>
        </authorList>
    </citation>
    <scope>NUCLEOTIDE SEQUENCE</scope>
    <source>
        <strain evidence="2">D2813</strain>
    </source>
</reference>
<feature type="domain" description="Glycosyltransferase 2-like" evidence="1">
    <location>
        <begin position="5"/>
        <end position="163"/>
    </location>
</feature>
<keyword evidence="2" id="KW-0808">Transferase</keyword>